<proteinExistence type="inferred from homology"/>
<gene>
    <name evidence="7" type="ORF">ABWT76_000762</name>
</gene>
<dbReference type="AlphaFoldDB" id="A0AAU8JGJ2"/>
<feature type="active site" description="Charge relay system" evidence="4 5">
    <location>
        <position position="236"/>
    </location>
</feature>
<dbReference type="PROSITE" id="PS00138">
    <property type="entry name" value="SUBTILASE_SER"/>
    <property type="match status" value="1"/>
</dbReference>
<dbReference type="Gene3D" id="2.60.120.260">
    <property type="entry name" value="Galactose-binding domain-like"/>
    <property type="match status" value="1"/>
</dbReference>
<feature type="active site" description="Charge relay system" evidence="4 5">
    <location>
        <position position="488"/>
    </location>
</feature>
<dbReference type="GO" id="GO:0005737">
    <property type="term" value="C:cytoplasm"/>
    <property type="evidence" value="ECO:0007669"/>
    <property type="project" value="UniProtKB-ARBA"/>
</dbReference>
<dbReference type="GO" id="GO:0016485">
    <property type="term" value="P:protein processing"/>
    <property type="evidence" value="ECO:0007669"/>
    <property type="project" value="TreeGrafter"/>
</dbReference>
<dbReference type="Gene3D" id="3.40.50.200">
    <property type="entry name" value="Peptidase S8/S53 domain"/>
    <property type="match status" value="1"/>
</dbReference>
<dbReference type="InterPro" id="IPR022398">
    <property type="entry name" value="Peptidase_S8_His-AS"/>
</dbReference>
<dbReference type="InterPro" id="IPR002884">
    <property type="entry name" value="P_dom"/>
</dbReference>
<evidence type="ECO:0000256" key="3">
    <source>
        <dbReference type="ARBA" id="ARBA00022825"/>
    </source>
</evidence>
<dbReference type="GO" id="GO:0012505">
    <property type="term" value="C:endomembrane system"/>
    <property type="evidence" value="ECO:0007669"/>
    <property type="project" value="UniProtKB-ARBA"/>
</dbReference>
<dbReference type="PROSITE" id="PS51829">
    <property type="entry name" value="P_HOMO_B"/>
    <property type="match status" value="1"/>
</dbReference>
<keyword evidence="1 5" id="KW-0645">Protease</keyword>
<dbReference type="SUPFAM" id="SSF49785">
    <property type="entry name" value="Galactose-binding domain-like"/>
    <property type="match status" value="1"/>
</dbReference>
<dbReference type="SUPFAM" id="SSF52743">
    <property type="entry name" value="Subtilisin-like"/>
    <property type="match status" value="1"/>
</dbReference>
<accession>A0AAU8JGJ2</accession>
<sequence length="713" mass="77478">MTNIDLSYKGVGLADENLGIFLQRGGEEIPLVKVRDRFTICPATSEAMDWDRIIPAKQHKTVTRTNLEVFIVEPENLAAAMEQARSLDVVEFVSHVYQGQNDPGFLVYLGNEITIQFADYVDPATQQAIATAVGLKLLRPLEGIPHTFIFELTRECRENPIKIANRLMRTEQVLIAEPNIITETQAHYRPQDSLYHKQWYLNHTGGAQLAANSHINVESAWDITRGLRSVVIAITDDSIDLNHPDFQGLGKIVAPRDLKDKDFLPLPGTAEDNHGTSCAGIALAEENGTGIVGVAPGCAMMPIRTTGYLDDKSIEDLFDWASTKGASVISCSWGASAVHFPLSLRQQAAVTRAATQGRQGKGCVIVFAAGNSNRPTSDTVNETGWPNNVISGRTQWLSGFATHPDVIAVSASTSLNKKAAYSNWGKSISVCAPSNNAPPGIWLPETGYIATAPQITQSLSGLGVFTTDRVGAAGYDQTDFTGYFGGTSSACPVVAGVAALVLSANPDLTAKQVKQILEQTADKIVDPDPDPQLGIKLGTYDSNRHSQWFGYGKVNAGKAVAYAHQLYAVQRWISRWTKQRISQIFKIPDYQASANSLFPLNVFGTTNAPGITSEVSISDSNPVKDIEVTVNIQHQFLGDIEIYLMAPNQKIVQLQSRNLGSQTQLNKSYNLQNTPLLRQFAGLSAKGTWKLIVVDCVPGDTGTLNNWELNLGL</sequence>
<dbReference type="PANTHER" id="PTHR42884">
    <property type="entry name" value="PROPROTEIN CONVERTASE SUBTILISIN/KEXIN-RELATED"/>
    <property type="match status" value="1"/>
</dbReference>
<comment type="similarity">
    <text evidence="5">Belongs to the peptidase S8 family.</text>
</comment>
<dbReference type="InterPro" id="IPR008979">
    <property type="entry name" value="Galactose-bd-like_sf"/>
</dbReference>
<dbReference type="GO" id="GO:0004252">
    <property type="term" value="F:serine-type endopeptidase activity"/>
    <property type="evidence" value="ECO:0007669"/>
    <property type="project" value="UniProtKB-UniRule"/>
</dbReference>
<keyword evidence="3 5" id="KW-0720">Serine protease</keyword>
<dbReference type="RefSeq" id="WP_054469762.1">
    <property type="nucleotide sequence ID" value="NZ_CP159837.1"/>
</dbReference>
<dbReference type="InterPro" id="IPR034054">
    <property type="entry name" value="Pep_S8_PrcA"/>
</dbReference>
<feature type="domain" description="P/Homo B" evidence="6">
    <location>
        <begin position="590"/>
        <end position="713"/>
    </location>
</feature>
<evidence type="ECO:0000256" key="4">
    <source>
        <dbReference type="PIRSR" id="PIRSR615500-1"/>
    </source>
</evidence>
<dbReference type="InterPro" id="IPR015500">
    <property type="entry name" value="Peptidase_S8_subtilisin-rel"/>
</dbReference>
<dbReference type="Pfam" id="PF01483">
    <property type="entry name" value="P_proprotein"/>
    <property type="match status" value="1"/>
</dbReference>
<dbReference type="PRINTS" id="PR00723">
    <property type="entry name" value="SUBTILISIN"/>
</dbReference>
<dbReference type="EMBL" id="CP159837">
    <property type="protein sequence ID" value="XCM37950.1"/>
    <property type="molecule type" value="Genomic_DNA"/>
</dbReference>
<keyword evidence="2 5" id="KW-0378">Hydrolase</keyword>
<dbReference type="GO" id="GO:0016020">
    <property type="term" value="C:membrane"/>
    <property type="evidence" value="ECO:0007669"/>
    <property type="project" value="TreeGrafter"/>
</dbReference>
<evidence type="ECO:0000259" key="6">
    <source>
        <dbReference type="PROSITE" id="PS51829"/>
    </source>
</evidence>
<evidence type="ECO:0000256" key="5">
    <source>
        <dbReference type="PROSITE-ProRule" id="PRU01240"/>
    </source>
</evidence>
<dbReference type="PROSITE" id="PS00137">
    <property type="entry name" value="SUBTILASE_HIS"/>
    <property type="match status" value="1"/>
</dbReference>
<feature type="active site" description="Charge relay system" evidence="4 5">
    <location>
        <position position="274"/>
    </location>
</feature>
<dbReference type="PANTHER" id="PTHR42884:SF14">
    <property type="entry name" value="NEUROENDOCRINE CONVERTASE 1"/>
    <property type="match status" value="1"/>
</dbReference>
<dbReference type="InterPro" id="IPR036852">
    <property type="entry name" value="Peptidase_S8/S53_dom_sf"/>
</dbReference>
<name>A0AAU8JGJ2_9CYAN</name>
<evidence type="ECO:0000256" key="2">
    <source>
        <dbReference type="ARBA" id="ARBA00022801"/>
    </source>
</evidence>
<dbReference type="InterPro" id="IPR023828">
    <property type="entry name" value="Peptidase_S8_Ser-AS"/>
</dbReference>
<evidence type="ECO:0000313" key="7">
    <source>
        <dbReference type="EMBL" id="XCM37950.1"/>
    </source>
</evidence>
<protein>
    <submittedName>
        <fullName evidence="7">S8 family serine peptidase</fullName>
    </submittedName>
</protein>
<dbReference type="InterPro" id="IPR000209">
    <property type="entry name" value="Peptidase_S8/S53_dom"/>
</dbReference>
<reference evidence="7" key="1">
    <citation type="submission" date="2024-07" db="EMBL/GenBank/DDBJ databases">
        <authorList>
            <person name="Kim Y.J."/>
            <person name="Jeong J.Y."/>
        </authorList>
    </citation>
    <scope>NUCLEOTIDE SEQUENCE</scope>
    <source>
        <strain evidence="7">GIHE-MW2</strain>
    </source>
</reference>
<evidence type="ECO:0000256" key="1">
    <source>
        <dbReference type="ARBA" id="ARBA00022670"/>
    </source>
</evidence>
<dbReference type="CDD" id="cd07498">
    <property type="entry name" value="Peptidases_S8_15"/>
    <property type="match status" value="1"/>
</dbReference>
<dbReference type="PROSITE" id="PS51892">
    <property type="entry name" value="SUBTILASE"/>
    <property type="match status" value="1"/>
</dbReference>
<dbReference type="Pfam" id="PF00082">
    <property type="entry name" value="Peptidase_S8"/>
    <property type="match status" value="1"/>
</dbReference>
<organism evidence="7">
    <name type="scientific">Planktothricoides raciborskii GIHE-MW2</name>
    <dbReference type="NCBI Taxonomy" id="2792601"/>
    <lineage>
        <taxon>Bacteria</taxon>
        <taxon>Bacillati</taxon>
        <taxon>Cyanobacteriota</taxon>
        <taxon>Cyanophyceae</taxon>
        <taxon>Oscillatoriophycideae</taxon>
        <taxon>Oscillatoriales</taxon>
        <taxon>Oscillatoriaceae</taxon>
        <taxon>Planktothricoides</taxon>
    </lineage>
</organism>